<evidence type="ECO:0000256" key="3">
    <source>
        <dbReference type="ARBA" id="ARBA00022490"/>
    </source>
</evidence>
<evidence type="ECO:0000256" key="2">
    <source>
        <dbReference type="ARBA" id="ARBA00022448"/>
    </source>
</evidence>
<dbReference type="NCBIfam" id="TIGR02499">
    <property type="entry name" value="HrpE_YscL_not"/>
    <property type="match status" value="1"/>
</dbReference>
<name>A0AAE6YYX9_9GAMM</name>
<dbReference type="EMBL" id="CP040817">
    <property type="protein sequence ID" value="QYM90827.1"/>
    <property type="molecule type" value="Genomic_DNA"/>
</dbReference>
<reference evidence="7 9" key="2">
    <citation type="submission" date="2019-06" db="EMBL/GenBank/DDBJ databases">
        <title>Complete genome of Dickeya zeae PL65.</title>
        <authorList>
            <person name="Boluk G."/>
            <person name="Arif M."/>
        </authorList>
    </citation>
    <scope>NUCLEOTIDE SEQUENCE [LARGE SCALE GENOMIC DNA]</scope>
    <source>
        <strain evidence="7 9">PL65</strain>
    </source>
</reference>
<dbReference type="Proteomes" id="UP000824976">
    <property type="component" value="Chromosome"/>
</dbReference>
<protein>
    <submittedName>
        <fullName evidence="6">HrpE/YscL family type III secretion apparatus protein</fullName>
    </submittedName>
</protein>
<dbReference type="EMBL" id="CP033622">
    <property type="protein sequence ID" value="QIZ51031.1"/>
    <property type="molecule type" value="Genomic_DNA"/>
</dbReference>
<organism evidence="6 8">
    <name type="scientific">Dickeya zeae</name>
    <dbReference type="NCBI Taxonomy" id="204042"/>
    <lineage>
        <taxon>Bacteria</taxon>
        <taxon>Pseudomonadati</taxon>
        <taxon>Pseudomonadota</taxon>
        <taxon>Gammaproteobacteria</taxon>
        <taxon>Enterobacterales</taxon>
        <taxon>Pectobacteriaceae</taxon>
        <taxon>Dickeya</taxon>
    </lineage>
</organism>
<evidence type="ECO:0000256" key="5">
    <source>
        <dbReference type="ARBA" id="ARBA00024335"/>
    </source>
</evidence>
<keyword evidence="4" id="KW-0653">Protein transport</keyword>
<keyword evidence="9" id="KW-1185">Reference proteome</keyword>
<keyword evidence="2" id="KW-0813">Transport</keyword>
<evidence type="ECO:0000256" key="4">
    <source>
        <dbReference type="ARBA" id="ARBA00022927"/>
    </source>
</evidence>
<reference evidence="6 8" key="1">
    <citation type="submission" date="2018-11" db="EMBL/GenBank/DDBJ databases">
        <title>Complete genome sequence of Dickeya zeae strain CE1 infecting Canna edulis Ker-Gawl. in China.</title>
        <authorList>
            <person name="Zhang J."/>
            <person name="Lin B."/>
            <person name="Shen H."/>
            <person name="Jiang S."/>
            <person name="Pu X."/>
            <person name="Sun D."/>
        </authorList>
    </citation>
    <scope>NUCLEOTIDE SEQUENCE [LARGE SCALE GENOMIC DNA]</scope>
    <source>
        <strain evidence="6 8">CE1</strain>
    </source>
</reference>
<evidence type="ECO:0000313" key="9">
    <source>
        <dbReference type="Proteomes" id="UP000824976"/>
    </source>
</evidence>
<dbReference type="RefSeq" id="WP_168362379.1">
    <property type="nucleotide sequence ID" value="NZ_CP033622.1"/>
</dbReference>
<dbReference type="InterPro" id="IPR009335">
    <property type="entry name" value="T3SS_HrpE/ATPase_suE"/>
</dbReference>
<evidence type="ECO:0000313" key="6">
    <source>
        <dbReference type="EMBL" id="QIZ51031.1"/>
    </source>
</evidence>
<dbReference type="Pfam" id="PF06188">
    <property type="entry name" value="HrpE"/>
    <property type="match status" value="1"/>
</dbReference>
<keyword evidence="3" id="KW-0963">Cytoplasm</keyword>
<gene>
    <name evidence="6" type="ORF">DWG24_09755</name>
    <name evidence="7" type="ORF">FGI21_02600</name>
</gene>
<accession>A0AAE6YYX9</accession>
<sequence>MLTRRCLKLVAGTAMQDAEVIRVGQLQQHQHGLTVIEKARQQANVLLDEARQQADESVALATIQAERQFWQQADEILRGWQQEREQMESWLVSQCNQLLSDAMHQILNTVPDTERYPALLRQLLRTQGGEGSGTLYCHPDRQADVSAWLTKHSHLGWKLSNDEALTQDTLKLITAQGVMTLSWQRAVEQLLPQGPTPTLNGV</sequence>
<evidence type="ECO:0000313" key="7">
    <source>
        <dbReference type="EMBL" id="QYM90827.1"/>
    </source>
</evidence>
<evidence type="ECO:0000256" key="1">
    <source>
        <dbReference type="ARBA" id="ARBA00004496"/>
    </source>
</evidence>
<dbReference type="InterPro" id="IPR012842">
    <property type="entry name" value="T3SS_SctL/SctL2"/>
</dbReference>
<proteinExistence type="inferred from homology"/>
<dbReference type="AlphaFoldDB" id="A0AAE6YYX9"/>
<dbReference type="GO" id="GO:0030254">
    <property type="term" value="P:protein secretion by the type III secretion system"/>
    <property type="evidence" value="ECO:0007669"/>
    <property type="project" value="InterPro"/>
</dbReference>
<dbReference type="Proteomes" id="UP000500801">
    <property type="component" value="Chromosome"/>
</dbReference>
<dbReference type="GO" id="GO:0005737">
    <property type="term" value="C:cytoplasm"/>
    <property type="evidence" value="ECO:0007669"/>
    <property type="project" value="UniProtKB-SubCell"/>
</dbReference>
<evidence type="ECO:0000313" key="8">
    <source>
        <dbReference type="Proteomes" id="UP000500801"/>
    </source>
</evidence>
<comment type="similarity">
    <text evidence="5">Belongs to the SctL stator family.</text>
</comment>
<comment type="subcellular location">
    <subcellularLocation>
        <location evidence="1">Cytoplasm</location>
    </subcellularLocation>
</comment>